<dbReference type="OrthoDB" id="365988at2759"/>
<reference evidence="2" key="2">
    <citation type="submission" date="2015-07" db="EMBL/GenBank/DDBJ databases">
        <title>The genome sequence of Plasmodium falciparum IGH-CR14.</title>
        <authorList>
            <consortium name="The Broad Institute Genome Sequencing Platform"/>
            <person name="Volkman S.K."/>
            <person name="Neafsey D.E."/>
            <person name="Dash A.P."/>
            <person name="Chitnis C.E."/>
            <person name="Hartl D.L."/>
            <person name="Young S.K."/>
            <person name="Kodira C.D."/>
            <person name="Zeng Q."/>
            <person name="Koehrsen M."/>
            <person name="Godfrey P."/>
            <person name="Alvarado L."/>
            <person name="Berlin A."/>
            <person name="Borenstein D."/>
            <person name="Chen Z."/>
            <person name="Engels R."/>
            <person name="Freedman E."/>
            <person name="Gellesch M."/>
            <person name="Goldberg J."/>
            <person name="Griggs A."/>
            <person name="Gujja S."/>
            <person name="Heiman D."/>
            <person name="Hepburn T."/>
            <person name="Howarth C."/>
            <person name="Jen D."/>
            <person name="Larson L."/>
            <person name="Lewis B."/>
            <person name="Mehta T."/>
            <person name="Park D."/>
            <person name="Pearson M."/>
            <person name="Roberts A."/>
            <person name="Saif S."/>
            <person name="Shea T."/>
            <person name="Shenoy N."/>
            <person name="Sisk P."/>
            <person name="Stolte C."/>
            <person name="Sykes S."/>
            <person name="Walk T."/>
            <person name="White J."/>
            <person name="Yandava C."/>
            <person name="Wirth D.F."/>
            <person name="Nusbaum C."/>
            <person name="Birren B."/>
        </authorList>
    </citation>
    <scope>NUCLEOTIDE SEQUENCE [LARGE SCALE GENOMIC DNA]</scope>
    <source>
        <strain evidence="2">IGH-CR14</strain>
    </source>
</reference>
<reference evidence="2" key="1">
    <citation type="submission" date="2015-07" db="EMBL/GenBank/DDBJ databases">
        <title>Annotation of Plasmodium falciparum IGH-CR14.</title>
        <authorList>
            <consortium name="The Broad Institute Genome Sequencing Platform"/>
            <person name="Volkman S.K."/>
            <person name="Neafsey D.E."/>
            <person name="Dash A.P."/>
            <person name="Chitnis C.E."/>
            <person name="Hartl D.L."/>
            <person name="Young S.K."/>
            <person name="Zeng Q."/>
            <person name="Koehrsen M."/>
            <person name="Alvarado L."/>
            <person name="Berlin A."/>
            <person name="Borenstein D."/>
            <person name="Chapman S.B."/>
            <person name="Chen Z."/>
            <person name="Engels R."/>
            <person name="Freedman E."/>
            <person name="Gellesch M."/>
            <person name="Goldberg J."/>
            <person name="Griggs A."/>
            <person name="Gujja S."/>
            <person name="Heilman E.R."/>
            <person name="Heiman D.I."/>
            <person name="Howarth C."/>
            <person name="Jen D."/>
            <person name="Larson L."/>
            <person name="Mehta T."/>
            <person name="Neiman D."/>
            <person name="Park D."/>
            <person name="Pearson M."/>
            <person name="Roberts A."/>
            <person name="Saif S."/>
            <person name="Shea T."/>
            <person name="Shenoy N."/>
            <person name="Sisk P."/>
            <person name="Stolte C."/>
            <person name="Sykes S."/>
            <person name="Walk T."/>
            <person name="White J."/>
            <person name="Yandava C."/>
            <person name="Haas B."/>
            <person name="Henn M.R."/>
            <person name="Nusbaum C."/>
            <person name="Birren B."/>
        </authorList>
    </citation>
    <scope>NUCLEOTIDE SEQUENCE [LARGE SCALE GENOMIC DNA]</scope>
    <source>
        <strain evidence="2">IGH-CR14</strain>
    </source>
</reference>
<protein>
    <recommendedName>
        <fullName evidence="3">Protein transport protein SEC20</fullName>
    </recommendedName>
</protein>
<proteinExistence type="predicted"/>
<evidence type="ECO:0000313" key="2">
    <source>
        <dbReference type="Proteomes" id="UP000054562"/>
    </source>
</evidence>
<dbReference type="Proteomes" id="UP000054562">
    <property type="component" value="Unassembled WGS sequence"/>
</dbReference>
<evidence type="ECO:0000313" key="1">
    <source>
        <dbReference type="EMBL" id="KNG75717.1"/>
    </source>
</evidence>
<sequence length="271" mass="32218">MNHNFKRSLDINNKNVDDNINKINSIINQMRLVDENLKSLFSFEETLNDHDALLLFRGRVSKRIVDYSNLITECDNNLTCSEYISPNLKEQYEYHLKNIDNYKRELSVWWNGRANDYHRLCMENFLNRKISDINVTSNDDDRNKLTDINLKDTKKLMIDEINRMKNVKSELIESSQKLKKQDEIFNIFEMKIRSSAKLIYSLKKKAESDTRYYLCVYYNEKLIKLIVSILFYVSKLCFKIFQLFKKTNEAKYTPTVDNSKSLVLVPINNEL</sequence>
<name>A0A0L1I898_PLAFA</name>
<evidence type="ECO:0008006" key="3">
    <source>
        <dbReference type="Google" id="ProtNLM"/>
    </source>
</evidence>
<gene>
    <name evidence="1" type="ORF">PFMG_01821</name>
</gene>
<organism evidence="1 2">
    <name type="scientific">Plasmodium falciparum IGH-CR14</name>
    <dbReference type="NCBI Taxonomy" id="580059"/>
    <lineage>
        <taxon>Eukaryota</taxon>
        <taxon>Sar</taxon>
        <taxon>Alveolata</taxon>
        <taxon>Apicomplexa</taxon>
        <taxon>Aconoidasida</taxon>
        <taxon>Haemosporida</taxon>
        <taxon>Plasmodiidae</taxon>
        <taxon>Plasmodium</taxon>
        <taxon>Plasmodium (Laverania)</taxon>
    </lineage>
</organism>
<dbReference type="EMBL" id="GG665081">
    <property type="protein sequence ID" value="KNG75717.1"/>
    <property type="molecule type" value="Genomic_DNA"/>
</dbReference>
<dbReference type="AlphaFoldDB" id="A0A0L1I898"/>
<accession>A0A0L1I898</accession>